<dbReference type="Proteomes" id="UP000436088">
    <property type="component" value="Unassembled WGS sequence"/>
</dbReference>
<dbReference type="EMBL" id="VEPZ02001693">
    <property type="protein sequence ID" value="KAE8662857.1"/>
    <property type="molecule type" value="Genomic_DNA"/>
</dbReference>
<evidence type="ECO:0000313" key="2">
    <source>
        <dbReference type="Proteomes" id="UP000436088"/>
    </source>
</evidence>
<dbReference type="InterPro" id="IPR016135">
    <property type="entry name" value="UBQ-conjugating_enzyme/RWD"/>
</dbReference>
<dbReference type="InterPro" id="IPR052796">
    <property type="entry name" value="Nod_factor_sulfotransferase"/>
</dbReference>
<accession>A0A6A2Y0H2</accession>
<comment type="caution">
    <text evidence="1">The sequence shown here is derived from an EMBL/GenBank/DDBJ whole genome shotgun (WGS) entry which is preliminary data.</text>
</comment>
<dbReference type="SUPFAM" id="SSF52540">
    <property type="entry name" value="P-loop containing nucleoside triphosphate hydrolases"/>
    <property type="match status" value="1"/>
</dbReference>
<organism evidence="1 2">
    <name type="scientific">Hibiscus syriacus</name>
    <name type="common">Rose of Sharon</name>
    <dbReference type="NCBI Taxonomy" id="106335"/>
    <lineage>
        <taxon>Eukaryota</taxon>
        <taxon>Viridiplantae</taxon>
        <taxon>Streptophyta</taxon>
        <taxon>Embryophyta</taxon>
        <taxon>Tracheophyta</taxon>
        <taxon>Spermatophyta</taxon>
        <taxon>Magnoliopsida</taxon>
        <taxon>eudicotyledons</taxon>
        <taxon>Gunneridae</taxon>
        <taxon>Pentapetalae</taxon>
        <taxon>rosids</taxon>
        <taxon>malvids</taxon>
        <taxon>Malvales</taxon>
        <taxon>Malvaceae</taxon>
        <taxon>Malvoideae</taxon>
        <taxon>Hibiscus</taxon>
    </lineage>
</organism>
<dbReference type="PANTHER" id="PTHR32175:SF20">
    <property type="entry name" value="SULFOTRANSFERASE"/>
    <property type="match status" value="1"/>
</dbReference>
<evidence type="ECO:0000313" key="1">
    <source>
        <dbReference type="EMBL" id="KAE8662857.1"/>
    </source>
</evidence>
<name>A0A6A2Y0H2_HIBSY</name>
<dbReference type="Gene3D" id="3.40.50.300">
    <property type="entry name" value="P-loop containing nucleotide triphosphate hydrolases"/>
    <property type="match status" value="1"/>
</dbReference>
<sequence>MSVGIARGRLAEERKAWRKNHPHGFVAKPETLPGGTVNLMAWHCTIPGKAGGLIEHHREIVEYFNGRGGSAIFLFRRNLLRRMVSVLANSYDRYAKLLNGTHKSHVHSEQEASLPTLRSAAALSSYKPMINSTSLIRDLKEAEASVVRALEYFNSTRHMVLYYEDLVTNHTKLKDVQEFLGLPQMELTSGQVKIHKGPLSDSVNNWDDVNKTLNGTKYERFLHSDY</sequence>
<dbReference type="AlphaFoldDB" id="A0A6A2Y0H2"/>
<protein>
    <submittedName>
        <fullName evidence="1">SUMO-conjugating enzyme UBC9</fullName>
    </submittedName>
</protein>
<dbReference type="PANTHER" id="PTHR32175">
    <property type="entry name" value="PROTEIN, PUTATIVE, EXPRESSED-RELATED"/>
    <property type="match status" value="1"/>
</dbReference>
<dbReference type="InterPro" id="IPR027417">
    <property type="entry name" value="P-loop_NTPase"/>
</dbReference>
<reference evidence="1" key="1">
    <citation type="submission" date="2019-09" db="EMBL/GenBank/DDBJ databases">
        <title>Draft genome information of white flower Hibiscus syriacus.</title>
        <authorList>
            <person name="Kim Y.-M."/>
        </authorList>
    </citation>
    <scope>NUCLEOTIDE SEQUENCE [LARGE SCALE GENOMIC DNA]</scope>
    <source>
        <strain evidence="1">YM2019G1</strain>
    </source>
</reference>
<dbReference type="SUPFAM" id="SSF54495">
    <property type="entry name" value="UBC-like"/>
    <property type="match status" value="1"/>
</dbReference>
<gene>
    <name evidence="1" type="ORF">F3Y22_tig00113124pilonHSYRG00228</name>
</gene>
<proteinExistence type="predicted"/>
<dbReference type="Gene3D" id="3.10.110.10">
    <property type="entry name" value="Ubiquitin Conjugating Enzyme"/>
    <property type="match status" value="1"/>
</dbReference>
<keyword evidence="2" id="KW-1185">Reference proteome</keyword>